<dbReference type="InterPro" id="IPR038700">
    <property type="entry name" value="Thiol_cytolys_C_sf"/>
</dbReference>
<proteinExistence type="predicted"/>
<evidence type="ECO:0000313" key="2">
    <source>
        <dbReference type="Proteomes" id="UP000037540"/>
    </source>
</evidence>
<dbReference type="SUPFAM" id="SSF56978">
    <property type="entry name" value="Perfringolysin"/>
    <property type="match status" value="1"/>
</dbReference>
<organism evidence="1 2">
    <name type="scientific">Clostridium botulinum</name>
    <dbReference type="NCBI Taxonomy" id="1491"/>
    <lineage>
        <taxon>Bacteria</taxon>
        <taxon>Bacillati</taxon>
        <taxon>Bacillota</taxon>
        <taxon>Clostridia</taxon>
        <taxon>Eubacteriales</taxon>
        <taxon>Clostridiaceae</taxon>
        <taxon>Clostridium</taxon>
    </lineage>
</organism>
<dbReference type="InterPro" id="IPR036359">
    <property type="entry name" value="Thiol_cytolysin_sf"/>
</dbReference>
<dbReference type="EMBL" id="LGVR01000049">
    <property type="protein sequence ID" value="KOA86031.1"/>
    <property type="molecule type" value="Genomic_DNA"/>
</dbReference>
<dbReference type="Proteomes" id="UP000037540">
    <property type="component" value="Unassembled WGS sequence"/>
</dbReference>
<dbReference type="OrthoDB" id="1945777at2"/>
<comment type="caution">
    <text evidence="1">The sequence shown here is derived from an EMBL/GenBank/DDBJ whole genome shotgun (WGS) entry which is preliminary data.</text>
</comment>
<dbReference type="Gene3D" id="2.60.40.1430">
    <property type="entry name" value="Perfringolysin, domain 4"/>
    <property type="match status" value="1"/>
</dbReference>
<name>A0A9Q1UXY4_CLOBO</name>
<dbReference type="GO" id="GO:0015485">
    <property type="term" value="F:cholesterol binding"/>
    <property type="evidence" value="ECO:0007669"/>
    <property type="project" value="InterPro"/>
</dbReference>
<evidence type="ECO:0000313" key="1">
    <source>
        <dbReference type="EMBL" id="KOA86031.1"/>
    </source>
</evidence>
<dbReference type="RefSeq" id="WP_019278454.1">
    <property type="nucleotide sequence ID" value="NZ_LGVP01000065.1"/>
</dbReference>
<protein>
    <submittedName>
        <fullName evidence="1">Uncharacterized protein</fullName>
    </submittedName>
</protein>
<dbReference type="AlphaFoldDB" id="A0A9Q1UXY4"/>
<sequence length="132" mass="14638">MNNYLNTVTEEPEGGFIKVRNGGAFVAAFTISYYVNGKKYTIESNSIPVMWDDTINIPWNAKDITFSVQIAMFFGIWRTIYTQKFSSPVGKCYLVQGVTAYATCTEIPCSDGGNESNGNNICCCKCICKCKC</sequence>
<gene>
    <name evidence="1" type="ORF">ADU74_09150</name>
</gene>
<accession>A0A9Q1UXY4</accession>
<reference evidence="1 2" key="1">
    <citation type="submission" date="2015-07" db="EMBL/GenBank/DDBJ databases">
        <title>Draft genome sequences of 17 French Clostridium botulinum group III.</title>
        <authorList>
            <person name="Woudstra C."/>
            <person name="Le Marechal C."/>
            <person name="Souillard R."/>
            <person name="Bayon-Auboyer M.-H."/>
            <person name="Dessouter D."/>
            <person name="Fach P."/>
        </authorList>
    </citation>
    <scope>NUCLEOTIDE SEQUENCE [LARGE SCALE GENOMIC DNA]</scope>
    <source>
        <strain evidence="1 2">12LNRI-CD</strain>
    </source>
</reference>